<evidence type="ECO:0000259" key="1">
    <source>
        <dbReference type="PROSITE" id="PS50405"/>
    </source>
</evidence>
<dbReference type="InterPro" id="IPR036249">
    <property type="entry name" value="Thioredoxin-like_sf"/>
</dbReference>
<dbReference type="SUPFAM" id="SSF47616">
    <property type="entry name" value="GST C-terminal domain-like"/>
    <property type="match status" value="1"/>
</dbReference>
<protein>
    <submittedName>
        <fullName evidence="2">Glutathione S-transferase</fullName>
    </submittedName>
</protein>
<dbReference type="KEGG" id="pox:MB84_05030"/>
<keyword evidence="3" id="KW-1185">Reference proteome</keyword>
<accession>A0A0E3Y9Y3</accession>
<dbReference type="InterPro" id="IPR004046">
    <property type="entry name" value="GST_C"/>
</dbReference>
<dbReference type="PROSITE" id="PS50405">
    <property type="entry name" value="GST_CTER"/>
    <property type="match status" value="1"/>
</dbReference>
<dbReference type="PATRIC" id="fig|573737.6.peg.1811"/>
<dbReference type="GO" id="GO:0006749">
    <property type="term" value="P:glutathione metabolic process"/>
    <property type="evidence" value="ECO:0007669"/>
    <property type="project" value="TreeGrafter"/>
</dbReference>
<dbReference type="CDD" id="cd03192">
    <property type="entry name" value="GST_C_Sigma_like"/>
    <property type="match status" value="1"/>
</dbReference>
<evidence type="ECO:0000313" key="3">
    <source>
        <dbReference type="Proteomes" id="UP000035050"/>
    </source>
</evidence>
<dbReference type="PANTHER" id="PTHR11571:SF263">
    <property type="entry name" value="GLUTATHIONE S-TRANSFERASE"/>
    <property type="match status" value="1"/>
</dbReference>
<dbReference type="RefSeq" id="WP_046290319.1">
    <property type="nucleotide sequence ID" value="NZ_CP011253.3"/>
</dbReference>
<dbReference type="GO" id="GO:0004364">
    <property type="term" value="F:glutathione transferase activity"/>
    <property type="evidence" value="ECO:0007669"/>
    <property type="project" value="TreeGrafter"/>
</dbReference>
<organism evidence="2 3">
    <name type="scientific">Pandoraea oxalativorans</name>
    <dbReference type="NCBI Taxonomy" id="573737"/>
    <lineage>
        <taxon>Bacteria</taxon>
        <taxon>Pseudomonadati</taxon>
        <taxon>Pseudomonadota</taxon>
        <taxon>Betaproteobacteria</taxon>
        <taxon>Burkholderiales</taxon>
        <taxon>Burkholderiaceae</taxon>
        <taxon>Pandoraea</taxon>
    </lineage>
</organism>
<dbReference type="Gene3D" id="3.40.30.10">
    <property type="entry name" value="Glutaredoxin"/>
    <property type="match status" value="1"/>
</dbReference>
<dbReference type="HOGENOM" id="CLU_039475_0_1_4"/>
<dbReference type="PANTHER" id="PTHR11571">
    <property type="entry name" value="GLUTATHIONE S-TRANSFERASE"/>
    <property type="match status" value="1"/>
</dbReference>
<proteinExistence type="predicted"/>
<dbReference type="Gene3D" id="1.20.1050.10">
    <property type="match status" value="1"/>
</dbReference>
<reference evidence="2" key="1">
    <citation type="submission" date="2016-06" db="EMBL/GenBank/DDBJ databases">
        <title>Pandoraea oxalativorans DSM 23570 Genome Sequencing.</title>
        <authorList>
            <person name="Ee R."/>
            <person name="Lim Y.-L."/>
            <person name="Yong D."/>
            <person name="Yin W.-F."/>
            <person name="Chan K.-G."/>
        </authorList>
    </citation>
    <scope>NUCLEOTIDE SEQUENCE</scope>
    <source>
        <strain evidence="2">DSM 23570</strain>
    </source>
</reference>
<feature type="domain" description="GST C-terminal" evidence="1">
    <location>
        <begin position="95"/>
        <end position="249"/>
    </location>
</feature>
<dbReference type="InterPro" id="IPR050213">
    <property type="entry name" value="GST_superfamily"/>
</dbReference>
<evidence type="ECO:0000313" key="2">
    <source>
        <dbReference type="EMBL" id="AKC68965.1"/>
    </source>
</evidence>
<dbReference type="SUPFAM" id="SSF52833">
    <property type="entry name" value="Thioredoxin-like"/>
    <property type="match status" value="1"/>
</dbReference>
<dbReference type="Proteomes" id="UP000035050">
    <property type="component" value="Chromosome"/>
</dbReference>
<dbReference type="AlphaFoldDB" id="A0A0E3Y9Y3"/>
<dbReference type="InterPro" id="IPR036282">
    <property type="entry name" value="Glutathione-S-Trfase_C_sf"/>
</dbReference>
<dbReference type="InterPro" id="IPR010987">
    <property type="entry name" value="Glutathione-S-Trfase_C-like"/>
</dbReference>
<dbReference type="OrthoDB" id="6043394at2"/>
<sequence>MTFELFYWPGLQGRGEFVRLAFEASGTPYVEIVQEDGPGQGMDGLLHTMDDPACMDPPFAPPFLRIRHPSGDELIGQTANILAYLGPLLGLVGESPRARRWVNQLQLTLADLVAEVHDGHHPIASRLYYSNQKTEARKRTADLIEYRLPKFFGYFERVLANNPNAGGWLSEAAMSYADLSLFQVIEGLYYAFPRAMSGFARAFPRCQSVRDAVAREPLVAAYLKSSRRIAFNTTGIFRHYKELDRNSPF</sequence>
<gene>
    <name evidence="2" type="ORF">MB84_05030</name>
</gene>
<name>A0A0E3Y9Y3_9BURK</name>
<dbReference type="Pfam" id="PF14497">
    <property type="entry name" value="GST_C_3"/>
    <property type="match status" value="1"/>
</dbReference>
<dbReference type="EMBL" id="CP011253">
    <property type="protein sequence ID" value="AKC68965.1"/>
    <property type="molecule type" value="Genomic_DNA"/>
</dbReference>